<accession>A0A5B8V9H4</accession>
<dbReference type="GO" id="GO:0001216">
    <property type="term" value="F:DNA-binding transcription activator activity"/>
    <property type="evidence" value="ECO:0007669"/>
    <property type="project" value="InterPro"/>
</dbReference>
<dbReference type="GO" id="GO:0016987">
    <property type="term" value="F:sigma factor activity"/>
    <property type="evidence" value="ECO:0007669"/>
    <property type="project" value="UniProtKB-KW"/>
</dbReference>
<evidence type="ECO:0000256" key="4">
    <source>
        <dbReference type="ARBA" id="ARBA00022695"/>
    </source>
</evidence>
<comment type="similarity">
    <text evidence="1">Belongs to the sigma-54 factor family.</text>
</comment>
<evidence type="ECO:0000256" key="8">
    <source>
        <dbReference type="ARBA" id="ARBA00023163"/>
    </source>
</evidence>
<evidence type="ECO:0000313" key="12">
    <source>
        <dbReference type="EMBL" id="QEC68170.1"/>
    </source>
</evidence>
<feature type="domain" description="RNA polymerase sigma factor 54 core-binding" evidence="11">
    <location>
        <begin position="125"/>
        <end position="316"/>
    </location>
</feature>
<protein>
    <submittedName>
        <fullName evidence="12">RNA polymerase factor sigma-54</fullName>
    </submittedName>
</protein>
<proteinExistence type="inferred from homology"/>
<dbReference type="Pfam" id="PF04963">
    <property type="entry name" value="Sigma54_CBD"/>
    <property type="match status" value="1"/>
</dbReference>
<evidence type="ECO:0000256" key="2">
    <source>
        <dbReference type="ARBA" id="ARBA00022478"/>
    </source>
</evidence>
<keyword evidence="13" id="KW-1185">Reference proteome</keyword>
<dbReference type="InterPro" id="IPR007046">
    <property type="entry name" value="RNA_pol_sigma_54_core-bd"/>
</dbReference>
<dbReference type="Proteomes" id="UP000321533">
    <property type="component" value="Chromosome"/>
</dbReference>
<reference evidence="12 13" key="1">
    <citation type="journal article" date="2016" name="Int. J. Syst. Evol. Microbiol.">
        <title>Panacibacter ginsenosidivorans gen. nov., sp. nov., with ginsenoside converting activity isolated from soil of a ginseng field.</title>
        <authorList>
            <person name="Siddiqi M.Z."/>
            <person name="Muhammad Shafi S."/>
            <person name="Choi K.D."/>
            <person name="Im W.T."/>
        </authorList>
    </citation>
    <scope>NUCLEOTIDE SEQUENCE [LARGE SCALE GENOMIC DNA]</scope>
    <source>
        <strain evidence="12 13">Gsoil1550</strain>
    </source>
</reference>
<dbReference type="AlphaFoldDB" id="A0A5B8V9H4"/>
<dbReference type="InterPro" id="IPR000394">
    <property type="entry name" value="RNA_pol_sigma_54"/>
</dbReference>
<dbReference type="EMBL" id="CP042435">
    <property type="protein sequence ID" value="QEC68170.1"/>
    <property type="molecule type" value="Genomic_DNA"/>
</dbReference>
<dbReference type="PANTHER" id="PTHR32248:SF4">
    <property type="entry name" value="RNA POLYMERASE SIGMA-54 FACTOR"/>
    <property type="match status" value="1"/>
</dbReference>
<dbReference type="PRINTS" id="PR00045">
    <property type="entry name" value="SIGMA54FCT"/>
</dbReference>
<evidence type="ECO:0000256" key="1">
    <source>
        <dbReference type="ARBA" id="ARBA00008798"/>
    </source>
</evidence>
<keyword evidence="5" id="KW-0805">Transcription regulation</keyword>
<feature type="domain" description="RNA polymerase sigma factor 54 DNA-binding" evidence="10">
    <location>
        <begin position="339"/>
        <end position="496"/>
    </location>
</feature>
<dbReference type="Pfam" id="PF04552">
    <property type="entry name" value="Sigma54_DBD"/>
    <property type="match status" value="1"/>
</dbReference>
<dbReference type="PANTHER" id="PTHR32248">
    <property type="entry name" value="RNA POLYMERASE SIGMA-54 FACTOR"/>
    <property type="match status" value="1"/>
</dbReference>
<evidence type="ECO:0000256" key="7">
    <source>
        <dbReference type="ARBA" id="ARBA00023125"/>
    </source>
</evidence>
<keyword evidence="2" id="KW-0240">DNA-directed RNA polymerase</keyword>
<dbReference type="InterPro" id="IPR038709">
    <property type="entry name" value="RpoN_core-bd_sf"/>
</dbReference>
<evidence type="ECO:0000256" key="5">
    <source>
        <dbReference type="ARBA" id="ARBA00023015"/>
    </source>
</evidence>
<sequence length="498" mass="57483">MALSQSLQQKLLQKLSPQQIQLMKLLQVPTAHLEERIKEELEENPALEQGEEDHDEDFDSDLTGEAENFSEDGDKEELDGSQDEYENIDISEYVSDGDDDIADYRTRDDNYPEMDEQKTLPHRVETSFHESLLDQLGMLSLDEKNYKIAEQVVGSIDDDGYLRRELSSIVDDLAFRQGVDATEEEIEEIIKKIQHFDPPGICARDLRECLLLQLNRQLAEGKDVYLAIQVLDKYFDEFTKKHYEKIQRGLNLSDEDLKNVIGAIIRLNPKPGGNMGELNKAESYIVPDFFILNNNGKLELTLNSRNAPDLRISEGYRDMLKEYDKGSKKDKRQKEAVLFIKQKIDSARWFIDMIKQRQHTLLSTMSAIMNYQEEFFLTGDQTSLKPMILKDIAEITGLDISTVSRVANSKFVQTEFGTYRLKFFFSESLSTDSGEEVSTREVKKILSDLIEGEDKKKPFSDERLTELLQEKGYNIARRTVAKYREQLNIPVARLRKEL</sequence>
<evidence type="ECO:0000259" key="10">
    <source>
        <dbReference type="Pfam" id="PF04552"/>
    </source>
</evidence>
<dbReference type="GO" id="GO:0000428">
    <property type="term" value="C:DNA-directed RNA polymerase complex"/>
    <property type="evidence" value="ECO:0007669"/>
    <property type="project" value="UniProtKB-KW"/>
</dbReference>
<dbReference type="OrthoDB" id="9814402at2"/>
<feature type="compositionally biased region" description="Acidic residues" evidence="9">
    <location>
        <begin position="40"/>
        <end position="82"/>
    </location>
</feature>
<keyword evidence="6" id="KW-0731">Sigma factor</keyword>
<dbReference type="InterPro" id="IPR007634">
    <property type="entry name" value="RNA_pol_sigma_54_DNA-bd"/>
</dbReference>
<keyword evidence="3" id="KW-0808">Transferase</keyword>
<name>A0A5B8V9H4_9BACT</name>
<dbReference type="GO" id="GO:0006352">
    <property type="term" value="P:DNA-templated transcription initiation"/>
    <property type="evidence" value="ECO:0007669"/>
    <property type="project" value="InterPro"/>
</dbReference>
<keyword evidence="8" id="KW-0804">Transcription</keyword>
<evidence type="ECO:0000313" key="13">
    <source>
        <dbReference type="Proteomes" id="UP000321533"/>
    </source>
</evidence>
<dbReference type="PROSITE" id="PS00718">
    <property type="entry name" value="SIGMA54_2"/>
    <property type="match status" value="1"/>
</dbReference>
<dbReference type="NCBIfam" id="TIGR02395">
    <property type="entry name" value="rpoN_sigma"/>
    <property type="match status" value="1"/>
</dbReference>
<dbReference type="Gene3D" id="1.10.10.1330">
    <property type="entry name" value="RNA polymerase sigma-54 factor, core-binding domain"/>
    <property type="match status" value="1"/>
</dbReference>
<dbReference type="Gene3D" id="1.10.10.60">
    <property type="entry name" value="Homeodomain-like"/>
    <property type="match status" value="1"/>
</dbReference>
<evidence type="ECO:0000259" key="11">
    <source>
        <dbReference type="Pfam" id="PF04963"/>
    </source>
</evidence>
<gene>
    <name evidence="12" type="primary">rpoN</name>
    <name evidence="12" type="ORF">FRZ67_12990</name>
</gene>
<dbReference type="PROSITE" id="PS50044">
    <property type="entry name" value="SIGMA54_3"/>
    <property type="match status" value="1"/>
</dbReference>
<dbReference type="GO" id="GO:0016779">
    <property type="term" value="F:nucleotidyltransferase activity"/>
    <property type="evidence" value="ECO:0007669"/>
    <property type="project" value="UniProtKB-KW"/>
</dbReference>
<dbReference type="KEGG" id="pgin:FRZ67_12990"/>
<keyword evidence="4" id="KW-0548">Nucleotidyltransferase</keyword>
<dbReference type="PIRSF" id="PIRSF000774">
    <property type="entry name" value="RpoN"/>
    <property type="match status" value="1"/>
</dbReference>
<keyword evidence="7" id="KW-0238">DNA-binding</keyword>
<dbReference type="Pfam" id="PF00309">
    <property type="entry name" value="Sigma54_AID"/>
    <property type="match status" value="1"/>
</dbReference>
<dbReference type="GO" id="GO:0003677">
    <property type="term" value="F:DNA binding"/>
    <property type="evidence" value="ECO:0007669"/>
    <property type="project" value="UniProtKB-KW"/>
</dbReference>
<evidence type="ECO:0000256" key="6">
    <source>
        <dbReference type="ARBA" id="ARBA00023082"/>
    </source>
</evidence>
<evidence type="ECO:0000256" key="3">
    <source>
        <dbReference type="ARBA" id="ARBA00022679"/>
    </source>
</evidence>
<organism evidence="12 13">
    <name type="scientific">Panacibacter ginsenosidivorans</name>
    <dbReference type="NCBI Taxonomy" id="1813871"/>
    <lineage>
        <taxon>Bacteria</taxon>
        <taxon>Pseudomonadati</taxon>
        <taxon>Bacteroidota</taxon>
        <taxon>Chitinophagia</taxon>
        <taxon>Chitinophagales</taxon>
        <taxon>Chitinophagaceae</taxon>
        <taxon>Panacibacter</taxon>
    </lineage>
</organism>
<feature type="region of interest" description="Disordered" evidence="9">
    <location>
        <begin position="37"/>
        <end position="82"/>
    </location>
</feature>
<evidence type="ECO:0000256" key="9">
    <source>
        <dbReference type="SAM" id="MobiDB-lite"/>
    </source>
</evidence>